<evidence type="ECO:0000256" key="5">
    <source>
        <dbReference type="ARBA" id="ARBA00022737"/>
    </source>
</evidence>
<dbReference type="SMART" id="SM00929">
    <property type="entry name" value="NADH-G_4Fe-4S_3"/>
    <property type="match status" value="1"/>
</dbReference>
<protein>
    <recommendedName>
        <fullName evidence="2">Ferredoxin</fullName>
    </recommendedName>
</protein>
<dbReference type="SUPFAM" id="SSF54292">
    <property type="entry name" value="2Fe-2S ferredoxin-like"/>
    <property type="match status" value="1"/>
</dbReference>
<keyword evidence="6" id="KW-0408">Iron</keyword>
<dbReference type="GO" id="GO:0016491">
    <property type="term" value="F:oxidoreductase activity"/>
    <property type="evidence" value="ECO:0007669"/>
    <property type="project" value="InterPro"/>
</dbReference>
<feature type="domain" description="4Fe-4S ferredoxin-type" evidence="9">
    <location>
        <begin position="186"/>
        <end position="215"/>
    </location>
</feature>
<keyword evidence="5" id="KW-0677">Repeat</keyword>
<dbReference type="InterPro" id="IPR019574">
    <property type="entry name" value="NADH_UbQ_OxRdtase_Gsu_4Fe4S-bd"/>
</dbReference>
<dbReference type="Gene3D" id="3.10.20.740">
    <property type="match status" value="1"/>
</dbReference>
<dbReference type="Pfam" id="PF22117">
    <property type="entry name" value="Fer4_Nqo3"/>
    <property type="match status" value="1"/>
</dbReference>
<keyword evidence="12" id="KW-1185">Reference proteome</keyword>
<reference evidence="12" key="1">
    <citation type="submission" date="2015-07" db="EMBL/GenBank/DDBJ databases">
        <title>Complete Genome of Thermincola ferriacetica strain Z-0001T.</title>
        <authorList>
            <person name="Lusk B."/>
            <person name="Badalamenti J.P."/>
            <person name="Parameswaran P."/>
            <person name="Bond D.R."/>
            <person name="Torres C.I."/>
        </authorList>
    </citation>
    <scope>NUCLEOTIDE SEQUENCE [LARGE SCALE GENOMIC DNA]</scope>
    <source>
        <strain evidence="12">Z-0001</strain>
    </source>
</reference>
<feature type="domain" description="2Fe-2S ferredoxin-type" evidence="8">
    <location>
        <begin position="3"/>
        <end position="82"/>
    </location>
</feature>
<dbReference type="SUPFAM" id="SSF54862">
    <property type="entry name" value="4Fe-4S ferredoxins"/>
    <property type="match status" value="1"/>
</dbReference>
<dbReference type="InterPro" id="IPR054351">
    <property type="entry name" value="NADH_UbQ_OxRdtase_ferredoxin"/>
</dbReference>
<comment type="caution">
    <text evidence="11">The sequence shown here is derived from an EMBL/GenBank/DDBJ whole genome shotgun (WGS) entry which is preliminary data.</text>
</comment>
<dbReference type="EMBL" id="LGTE01000014">
    <property type="protein sequence ID" value="KNZ69276.1"/>
    <property type="molecule type" value="Genomic_DNA"/>
</dbReference>
<dbReference type="InterPro" id="IPR050157">
    <property type="entry name" value="PSI_iron-sulfur_center"/>
</dbReference>
<comment type="function">
    <text evidence="1">Ferredoxins are iron-sulfur proteins that transfer electrons in a wide variety of metabolic reactions.</text>
</comment>
<evidence type="ECO:0000256" key="4">
    <source>
        <dbReference type="ARBA" id="ARBA00022723"/>
    </source>
</evidence>
<evidence type="ECO:0000259" key="10">
    <source>
        <dbReference type="PROSITE" id="PS51839"/>
    </source>
</evidence>
<dbReference type="Pfam" id="PF10588">
    <property type="entry name" value="NADH-G_4Fe-4S_3"/>
    <property type="match status" value="1"/>
</dbReference>
<dbReference type="Proteomes" id="UP000037175">
    <property type="component" value="Unassembled WGS sequence"/>
</dbReference>
<dbReference type="RefSeq" id="WP_052218258.1">
    <property type="nucleotide sequence ID" value="NZ_LGTE01000014.1"/>
</dbReference>
<evidence type="ECO:0000256" key="1">
    <source>
        <dbReference type="ARBA" id="ARBA00003532"/>
    </source>
</evidence>
<proteinExistence type="predicted"/>
<keyword evidence="4" id="KW-0479">Metal-binding</keyword>
<name>A0A0L6W1C7_9FIRM</name>
<sequence>MSKTVTITIDDKQISVTEGEKLLWAALENGIYIPHLCGVKEAERPEASCRLCFVEVEGMPNPVTSCTLSVKEGMVVRTRSPRVDRLVRTGFELLLSNHRLGCAKCAKNGKCALQKMAKERGLKLKLTRLRSLVKETPVDDSPQSFSFDPSRCVLCGQCVWVDRNKVKVGAIGFIKRGMDRKVSTFGEVKLAESRCTQCGECVKVCPVGALTASSEKESH</sequence>
<dbReference type="AlphaFoldDB" id="A0A0L6W1C7"/>
<evidence type="ECO:0000256" key="6">
    <source>
        <dbReference type="ARBA" id="ARBA00023004"/>
    </source>
</evidence>
<dbReference type="Pfam" id="PF13510">
    <property type="entry name" value="Fer2_4"/>
    <property type="match status" value="1"/>
</dbReference>
<dbReference type="InterPro" id="IPR036010">
    <property type="entry name" value="2Fe-2S_ferredoxin-like_sf"/>
</dbReference>
<keyword evidence="3" id="KW-0004">4Fe-4S</keyword>
<dbReference type="PROSITE" id="PS51839">
    <property type="entry name" value="4FE4S_HC3"/>
    <property type="match status" value="1"/>
</dbReference>
<dbReference type="PROSITE" id="PS51085">
    <property type="entry name" value="2FE2S_FER_2"/>
    <property type="match status" value="1"/>
</dbReference>
<dbReference type="PROSITE" id="PS00198">
    <property type="entry name" value="4FE4S_FER_1"/>
    <property type="match status" value="1"/>
</dbReference>
<evidence type="ECO:0000256" key="3">
    <source>
        <dbReference type="ARBA" id="ARBA00022485"/>
    </source>
</evidence>
<gene>
    <name evidence="11" type="ORF">Tfer_2073</name>
</gene>
<dbReference type="GO" id="GO:0046872">
    <property type="term" value="F:metal ion binding"/>
    <property type="evidence" value="ECO:0007669"/>
    <property type="project" value="UniProtKB-KW"/>
</dbReference>
<accession>A0A0L6W1C7</accession>
<evidence type="ECO:0000313" key="11">
    <source>
        <dbReference type="EMBL" id="KNZ69276.1"/>
    </source>
</evidence>
<evidence type="ECO:0000313" key="12">
    <source>
        <dbReference type="Proteomes" id="UP000037175"/>
    </source>
</evidence>
<keyword evidence="7" id="KW-0411">Iron-sulfur</keyword>
<dbReference type="PANTHER" id="PTHR24960">
    <property type="entry name" value="PHOTOSYSTEM I IRON-SULFUR CENTER-RELATED"/>
    <property type="match status" value="1"/>
</dbReference>
<evidence type="ECO:0000259" key="9">
    <source>
        <dbReference type="PROSITE" id="PS51379"/>
    </source>
</evidence>
<evidence type="ECO:0000256" key="7">
    <source>
        <dbReference type="ARBA" id="ARBA00023014"/>
    </source>
</evidence>
<dbReference type="Gene3D" id="3.30.70.20">
    <property type="match status" value="1"/>
</dbReference>
<dbReference type="GO" id="GO:0051539">
    <property type="term" value="F:4 iron, 4 sulfur cluster binding"/>
    <property type="evidence" value="ECO:0007669"/>
    <property type="project" value="UniProtKB-KW"/>
</dbReference>
<dbReference type="PANTHER" id="PTHR24960:SF84">
    <property type="entry name" value="HYDROGENASE SUBUNIT"/>
    <property type="match status" value="1"/>
</dbReference>
<evidence type="ECO:0000259" key="8">
    <source>
        <dbReference type="PROSITE" id="PS51085"/>
    </source>
</evidence>
<dbReference type="InterPro" id="IPR017900">
    <property type="entry name" value="4Fe4S_Fe_S_CS"/>
</dbReference>
<organism evidence="11 12">
    <name type="scientific">Thermincola ferriacetica</name>
    <dbReference type="NCBI Taxonomy" id="281456"/>
    <lineage>
        <taxon>Bacteria</taxon>
        <taxon>Bacillati</taxon>
        <taxon>Bacillota</taxon>
        <taxon>Clostridia</taxon>
        <taxon>Eubacteriales</taxon>
        <taxon>Thermincolaceae</taxon>
        <taxon>Thermincola</taxon>
    </lineage>
</organism>
<evidence type="ECO:0000256" key="2">
    <source>
        <dbReference type="ARBA" id="ARBA00013529"/>
    </source>
</evidence>
<dbReference type="PROSITE" id="PS51379">
    <property type="entry name" value="4FE4S_FER_2"/>
    <property type="match status" value="1"/>
</dbReference>
<dbReference type="CDD" id="cd00207">
    <property type="entry name" value="fer2"/>
    <property type="match status" value="1"/>
</dbReference>
<dbReference type="InterPro" id="IPR017896">
    <property type="entry name" value="4Fe4S_Fe-S-bd"/>
</dbReference>
<dbReference type="InterPro" id="IPR001041">
    <property type="entry name" value="2Fe-2S_ferredoxin-type"/>
</dbReference>
<feature type="domain" description="4Fe-4S His(Cys)3-ligated-type" evidence="10">
    <location>
        <begin position="82"/>
        <end position="121"/>
    </location>
</feature>
<dbReference type="FunFam" id="3.30.70.20:FF:000035">
    <property type="entry name" value="Iron hydrogenase 1"/>
    <property type="match status" value="1"/>
</dbReference>